<dbReference type="InterPro" id="IPR000719">
    <property type="entry name" value="Prot_kinase_dom"/>
</dbReference>
<keyword evidence="7" id="KW-0472">Membrane</keyword>
<evidence type="ECO:0000313" key="10">
    <source>
        <dbReference type="Proteomes" id="UP000609651"/>
    </source>
</evidence>
<dbReference type="Proteomes" id="UP000609651">
    <property type="component" value="Unassembled WGS sequence"/>
</dbReference>
<evidence type="ECO:0000259" key="8">
    <source>
        <dbReference type="PROSITE" id="PS50011"/>
    </source>
</evidence>
<dbReference type="PROSITE" id="PS50011">
    <property type="entry name" value="PROTEIN_KINASE_DOM"/>
    <property type="match status" value="1"/>
</dbReference>
<keyword evidence="4 5" id="KW-0067">ATP-binding</keyword>
<evidence type="ECO:0000256" key="4">
    <source>
        <dbReference type="ARBA" id="ARBA00022840"/>
    </source>
</evidence>
<dbReference type="InterPro" id="IPR017441">
    <property type="entry name" value="Protein_kinase_ATP_BS"/>
</dbReference>
<feature type="domain" description="Protein kinase" evidence="8">
    <location>
        <begin position="158"/>
        <end position="474"/>
    </location>
</feature>
<evidence type="ECO:0000256" key="6">
    <source>
        <dbReference type="SAM" id="MobiDB-lite"/>
    </source>
</evidence>
<sequence>MGTLAGVIVWLSGPWTVTKRGLWVAEALTFGIPGVFFVWVHQHGMATAEPGVRPLMAAAFPAMASAPWMLLIHVYGLFIPNRAGRAAAVLSVMGAVPLIAAGVAAARFPEVHAVVFGQGMFSAMCVWILSSALAALYGAVRLSTLQRTAQQAREVGSYRLVERIGSGGMGEVYLAEHRLLRRPCAVKLIRPQLADDDRALARFDTEVRAAARLTHPNTIEVYDFGISEDGLFYCVMEYLPGLTLHQLVQRAGPLPPGRVVHLLAPVCGALAEAHAVGLIHRDVKPANVIAADRGGVRDVPKLLDFGLVKRIGAAPAPSAPDGEHETADPDADSEQDRHLTRIGSVVGSPLFAAPEVARGGGPTAESDLYGLGATAYFLLTGRPVFDEPTPSRALRAHARQTPRPVHERNPAVPADLSAVVMRCLQKDPTERYRSAAALAAALRACQCAADWSDAAARDWWAATEGAPSKRHPMLLDHGDEAPRERSPAGPNDETLGDFMLQDDSVINVERGARGVVIDPHGPADTVSHADALNPADTVGHAEAAP</sequence>
<proteinExistence type="predicted"/>
<accession>A0ABX1VMV8</accession>
<dbReference type="GO" id="GO:0004674">
    <property type="term" value="F:protein serine/threonine kinase activity"/>
    <property type="evidence" value="ECO:0007669"/>
    <property type="project" value="UniProtKB-EC"/>
</dbReference>
<keyword evidence="7" id="KW-1133">Transmembrane helix</keyword>
<keyword evidence="2 5" id="KW-0547">Nucleotide-binding</keyword>
<gene>
    <name evidence="9" type="primary">pknD_25</name>
    <name evidence="9" type="ORF">LzC2_39050</name>
</gene>
<feature type="transmembrane region" description="Helical" evidence="7">
    <location>
        <begin position="120"/>
        <end position="140"/>
    </location>
</feature>
<feature type="transmembrane region" description="Helical" evidence="7">
    <location>
        <begin position="86"/>
        <end position="108"/>
    </location>
</feature>
<keyword evidence="10" id="KW-1185">Reference proteome</keyword>
<feature type="transmembrane region" description="Helical" evidence="7">
    <location>
        <begin position="21"/>
        <end position="40"/>
    </location>
</feature>
<evidence type="ECO:0000256" key="1">
    <source>
        <dbReference type="ARBA" id="ARBA00022679"/>
    </source>
</evidence>
<feature type="region of interest" description="Disordered" evidence="6">
    <location>
        <begin position="314"/>
        <end position="336"/>
    </location>
</feature>
<feature type="transmembrane region" description="Helical" evidence="7">
    <location>
        <begin position="60"/>
        <end position="79"/>
    </location>
</feature>
<dbReference type="EMBL" id="WTPX01000206">
    <property type="protein sequence ID" value="NNJ27796.1"/>
    <property type="molecule type" value="Genomic_DNA"/>
</dbReference>
<dbReference type="Gene3D" id="1.10.510.10">
    <property type="entry name" value="Transferase(Phosphotransferase) domain 1"/>
    <property type="match status" value="1"/>
</dbReference>
<protein>
    <submittedName>
        <fullName evidence="9">Serine/threonine-protein kinase PknD</fullName>
        <ecNumber evidence="9">2.7.11.1</ecNumber>
    </submittedName>
</protein>
<keyword evidence="7" id="KW-0812">Transmembrane</keyword>
<dbReference type="CDD" id="cd14014">
    <property type="entry name" value="STKc_PknB_like"/>
    <property type="match status" value="1"/>
</dbReference>
<dbReference type="PANTHER" id="PTHR43289:SF6">
    <property type="entry name" value="SERINE_THREONINE-PROTEIN KINASE NEKL-3"/>
    <property type="match status" value="1"/>
</dbReference>
<evidence type="ECO:0000256" key="7">
    <source>
        <dbReference type="SAM" id="Phobius"/>
    </source>
</evidence>
<dbReference type="Gene3D" id="3.30.200.20">
    <property type="entry name" value="Phosphorylase Kinase, domain 1"/>
    <property type="match status" value="1"/>
</dbReference>
<keyword evidence="3 9" id="KW-0418">Kinase</keyword>
<evidence type="ECO:0000313" key="9">
    <source>
        <dbReference type="EMBL" id="NNJ27796.1"/>
    </source>
</evidence>
<dbReference type="InterPro" id="IPR011009">
    <property type="entry name" value="Kinase-like_dom_sf"/>
</dbReference>
<name>A0ABX1VMV8_9PLAN</name>
<dbReference type="PROSITE" id="PS00107">
    <property type="entry name" value="PROTEIN_KINASE_ATP"/>
    <property type="match status" value="1"/>
</dbReference>
<comment type="caution">
    <text evidence="9">The sequence shown here is derived from an EMBL/GenBank/DDBJ whole genome shotgun (WGS) entry which is preliminary data.</text>
</comment>
<dbReference type="Pfam" id="PF00069">
    <property type="entry name" value="Pkinase"/>
    <property type="match status" value="1"/>
</dbReference>
<reference evidence="9 10" key="1">
    <citation type="journal article" date="2020" name="Syst. Appl. Microbiol.">
        <title>Alienimonas chondri sp. nov., a novel planctomycete isolated from the biofilm of the red alga Chondrus crispus.</title>
        <authorList>
            <person name="Vitorino I."/>
            <person name="Albuquerque L."/>
            <person name="Wiegand S."/>
            <person name="Kallscheuer N."/>
            <person name="da Costa M.S."/>
            <person name="Lobo-da-Cunha A."/>
            <person name="Jogler C."/>
            <person name="Lage O.M."/>
        </authorList>
    </citation>
    <scope>NUCLEOTIDE SEQUENCE [LARGE SCALE GENOMIC DNA]</scope>
    <source>
        <strain evidence="9 10">LzC2</strain>
    </source>
</reference>
<feature type="compositionally biased region" description="Basic and acidic residues" evidence="6">
    <location>
        <begin position="473"/>
        <end position="486"/>
    </location>
</feature>
<feature type="region of interest" description="Disordered" evidence="6">
    <location>
        <begin position="516"/>
        <end position="545"/>
    </location>
</feature>
<feature type="binding site" evidence="5">
    <location>
        <position position="187"/>
    </location>
    <ligand>
        <name>ATP</name>
        <dbReference type="ChEBI" id="CHEBI:30616"/>
    </ligand>
</feature>
<evidence type="ECO:0000256" key="2">
    <source>
        <dbReference type="ARBA" id="ARBA00022741"/>
    </source>
</evidence>
<evidence type="ECO:0000256" key="3">
    <source>
        <dbReference type="ARBA" id="ARBA00022777"/>
    </source>
</evidence>
<dbReference type="SUPFAM" id="SSF56112">
    <property type="entry name" value="Protein kinase-like (PK-like)"/>
    <property type="match status" value="1"/>
</dbReference>
<feature type="region of interest" description="Disordered" evidence="6">
    <location>
        <begin position="468"/>
        <end position="497"/>
    </location>
</feature>
<keyword evidence="1 9" id="KW-0808">Transferase</keyword>
<evidence type="ECO:0000256" key="5">
    <source>
        <dbReference type="PROSITE-ProRule" id="PRU10141"/>
    </source>
</evidence>
<dbReference type="PANTHER" id="PTHR43289">
    <property type="entry name" value="MITOGEN-ACTIVATED PROTEIN KINASE KINASE KINASE 20-RELATED"/>
    <property type="match status" value="1"/>
</dbReference>
<dbReference type="EC" id="2.7.11.1" evidence="9"/>
<organism evidence="9 10">
    <name type="scientific">Alienimonas chondri</name>
    <dbReference type="NCBI Taxonomy" id="2681879"/>
    <lineage>
        <taxon>Bacteria</taxon>
        <taxon>Pseudomonadati</taxon>
        <taxon>Planctomycetota</taxon>
        <taxon>Planctomycetia</taxon>
        <taxon>Planctomycetales</taxon>
        <taxon>Planctomycetaceae</taxon>
        <taxon>Alienimonas</taxon>
    </lineage>
</organism>
<dbReference type="SMART" id="SM00220">
    <property type="entry name" value="S_TKc"/>
    <property type="match status" value="1"/>
</dbReference>